<dbReference type="SUPFAM" id="SSF55658">
    <property type="entry name" value="L9 N-domain-like"/>
    <property type="match status" value="1"/>
</dbReference>
<feature type="compositionally biased region" description="Low complexity" evidence="1">
    <location>
        <begin position="111"/>
        <end position="140"/>
    </location>
</feature>
<feature type="domain" description="Ribonuclease H1 N-terminal" evidence="2">
    <location>
        <begin position="176"/>
        <end position="217"/>
    </location>
</feature>
<accession>A0A9P5P5D5</accession>
<evidence type="ECO:0000313" key="4">
    <source>
        <dbReference type="Proteomes" id="UP000772434"/>
    </source>
</evidence>
<dbReference type="InterPro" id="IPR009027">
    <property type="entry name" value="Ribosomal_bL9/RNase_H1_N"/>
</dbReference>
<evidence type="ECO:0000259" key="2">
    <source>
        <dbReference type="Pfam" id="PF01693"/>
    </source>
</evidence>
<organism evidence="3 4">
    <name type="scientific">Rhodocollybia butyracea</name>
    <dbReference type="NCBI Taxonomy" id="206335"/>
    <lineage>
        <taxon>Eukaryota</taxon>
        <taxon>Fungi</taxon>
        <taxon>Dikarya</taxon>
        <taxon>Basidiomycota</taxon>
        <taxon>Agaricomycotina</taxon>
        <taxon>Agaricomycetes</taxon>
        <taxon>Agaricomycetidae</taxon>
        <taxon>Agaricales</taxon>
        <taxon>Marasmiineae</taxon>
        <taxon>Omphalotaceae</taxon>
        <taxon>Rhodocollybia</taxon>
    </lineage>
</organism>
<feature type="compositionally biased region" description="Polar residues" evidence="1">
    <location>
        <begin position="1"/>
        <end position="14"/>
    </location>
</feature>
<evidence type="ECO:0000256" key="1">
    <source>
        <dbReference type="SAM" id="MobiDB-lite"/>
    </source>
</evidence>
<proteinExistence type="predicted"/>
<protein>
    <recommendedName>
        <fullName evidence="2">Ribonuclease H1 N-terminal domain-containing protein</fullName>
    </recommendedName>
</protein>
<dbReference type="Pfam" id="PF01693">
    <property type="entry name" value="Cauli_VI"/>
    <property type="match status" value="1"/>
</dbReference>
<dbReference type="Proteomes" id="UP000772434">
    <property type="component" value="Unassembled WGS sequence"/>
</dbReference>
<gene>
    <name evidence="3" type="ORF">BDP27DRAFT_1437083</name>
</gene>
<dbReference type="OrthoDB" id="3055282at2759"/>
<dbReference type="EMBL" id="JADNRY010000759">
    <property type="protein sequence ID" value="KAF9027691.1"/>
    <property type="molecule type" value="Genomic_DNA"/>
</dbReference>
<feature type="compositionally biased region" description="Basic and acidic residues" evidence="1">
    <location>
        <begin position="52"/>
        <end position="68"/>
    </location>
</feature>
<sequence length="296" mass="31935">MTGIQTPGVSPSKSTHGELKGDATASEAPIKPQLAGSGKAIWIESDEDEDEKGQLAKQLEHLSVEPKPKNSSCCLQKGKQHSNEQWPNLSTHWYATHTPSSKATPTPPKYSSPAPSMNAPSTTSTHPWTPSHTPSRTSSRMLSHAPSTQSRASSAPSGPPPSPAPAVRGREGSFNAYVVYSGRTPYFYADWSAVKRILRNNQTLVFKGFYTLEAAQEAWLAASSSGVIAAIQHGAGHPYWSVTEGVKPAIYNSLHEAVKFSLKGWRQEADAAEDWVIKATSNPSCIIQTPSPKFFP</sequence>
<comment type="caution">
    <text evidence="3">The sequence shown here is derived from an EMBL/GenBank/DDBJ whole genome shotgun (WGS) entry which is preliminary data.</text>
</comment>
<evidence type="ECO:0000313" key="3">
    <source>
        <dbReference type="EMBL" id="KAF9027691.1"/>
    </source>
</evidence>
<dbReference type="InterPro" id="IPR011320">
    <property type="entry name" value="RNase_H1_N"/>
</dbReference>
<reference evidence="3" key="1">
    <citation type="submission" date="2020-11" db="EMBL/GenBank/DDBJ databases">
        <authorList>
            <consortium name="DOE Joint Genome Institute"/>
            <person name="Ahrendt S."/>
            <person name="Riley R."/>
            <person name="Andreopoulos W."/>
            <person name="Labutti K."/>
            <person name="Pangilinan J."/>
            <person name="Ruiz-Duenas F.J."/>
            <person name="Barrasa J.M."/>
            <person name="Sanchez-Garcia M."/>
            <person name="Camarero S."/>
            <person name="Miyauchi S."/>
            <person name="Serrano A."/>
            <person name="Linde D."/>
            <person name="Babiker R."/>
            <person name="Drula E."/>
            <person name="Ayuso-Fernandez I."/>
            <person name="Pacheco R."/>
            <person name="Padilla G."/>
            <person name="Ferreira P."/>
            <person name="Barriuso J."/>
            <person name="Kellner H."/>
            <person name="Castanera R."/>
            <person name="Alfaro M."/>
            <person name="Ramirez L."/>
            <person name="Pisabarro A.G."/>
            <person name="Kuo A."/>
            <person name="Tritt A."/>
            <person name="Lipzen A."/>
            <person name="He G."/>
            <person name="Yan M."/>
            <person name="Ng V."/>
            <person name="Cullen D."/>
            <person name="Martin F."/>
            <person name="Rosso M.-N."/>
            <person name="Henrissat B."/>
            <person name="Hibbett D."/>
            <person name="Martinez A.T."/>
            <person name="Grigoriev I.V."/>
        </authorList>
    </citation>
    <scope>NUCLEOTIDE SEQUENCE</scope>
    <source>
        <strain evidence="3">AH 40177</strain>
    </source>
</reference>
<feature type="region of interest" description="Disordered" evidence="1">
    <location>
        <begin position="1"/>
        <end position="168"/>
    </location>
</feature>
<dbReference type="AlphaFoldDB" id="A0A9P5P5D5"/>
<feature type="compositionally biased region" description="Polar residues" evidence="1">
    <location>
        <begin position="83"/>
        <end position="93"/>
    </location>
</feature>
<name>A0A9P5P5D5_9AGAR</name>
<keyword evidence="4" id="KW-1185">Reference proteome</keyword>